<comment type="caution">
    <text evidence="2">The sequence shown here is derived from an EMBL/GenBank/DDBJ whole genome shotgun (WGS) entry which is preliminary data.</text>
</comment>
<keyword evidence="1" id="KW-0472">Membrane</keyword>
<dbReference type="Proteomes" id="UP000824205">
    <property type="component" value="Unassembled WGS sequence"/>
</dbReference>
<dbReference type="Pfam" id="PF19615">
    <property type="entry name" value="DUF6120"/>
    <property type="match status" value="1"/>
</dbReference>
<proteinExistence type="predicted"/>
<dbReference type="InterPro" id="IPR046123">
    <property type="entry name" value="DUF6120"/>
</dbReference>
<keyword evidence="1" id="KW-0812">Transmembrane</keyword>
<feature type="transmembrane region" description="Helical" evidence="1">
    <location>
        <begin position="85"/>
        <end position="106"/>
    </location>
</feature>
<organism evidence="2 3">
    <name type="scientific">Candidatus Eubacterium faecipullorum</name>
    <dbReference type="NCBI Taxonomy" id="2838571"/>
    <lineage>
        <taxon>Bacteria</taxon>
        <taxon>Bacillati</taxon>
        <taxon>Bacillota</taxon>
        <taxon>Clostridia</taxon>
        <taxon>Eubacteriales</taxon>
        <taxon>Eubacteriaceae</taxon>
        <taxon>Eubacterium</taxon>
    </lineage>
</organism>
<evidence type="ECO:0000313" key="3">
    <source>
        <dbReference type="Proteomes" id="UP000824205"/>
    </source>
</evidence>
<evidence type="ECO:0000256" key="1">
    <source>
        <dbReference type="SAM" id="Phobius"/>
    </source>
</evidence>
<accession>A0A9D1UG06</accession>
<dbReference type="EMBL" id="DXGE01000006">
    <property type="protein sequence ID" value="HIW85095.1"/>
    <property type="molecule type" value="Genomic_DNA"/>
</dbReference>
<reference evidence="2" key="1">
    <citation type="journal article" date="2021" name="PeerJ">
        <title>Extensive microbial diversity within the chicken gut microbiome revealed by metagenomics and culture.</title>
        <authorList>
            <person name="Gilroy R."/>
            <person name="Ravi A."/>
            <person name="Getino M."/>
            <person name="Pursley I."/>
            <person name="Horton D.L."/>
            <person name="Alikhan N.F."/>
            <person name="Baker D."/>
            <person name="Gharbi K."/>
            <person name="Hall N."/>
            <person name="Watson M."/>
            <person name="Adriaenssens E.M."/>
            <person name="Foster-Nyarko E."/>
            <person name="Jarju S."/>
            <person name="Secka A."/>
            <person name="Antonio M."/>
            <person name="Oren A."/>
            <person name="Chaudhuri R.R."/>
            <person name="La Ragione R."/>
            <person name="Hildebrand F."/>
            <person name="Pallen M.J."/>
        </authorList>
    </citation>
    <scope>NUCLEOTIDE SEQUENCE</scope>
    <source>
        <strain evidence="2">421</strain>
    </source>
</reference>
<dbReference type="AlphaFoldDB" id="A0A9D1UG06"/>
<protein>
    <submittedName>
        <fullName evidence="2">Uncharacterized protein</fullName>
    </submittedName>
</protein>
<reference evidence="2" key="2">
    <citation type="submission" date="2021-04" db="EMBL/GenBank/DDBJ databases">
        <authorList>
            <person name="Gilroy R."/>
        </authorList>
    </citation>
    <scope>NUCLEOTIDE SEQUENCE</scope>
    <source>
        <strain evidence="2">421</strain>
    </source>
</reference>
<gene>
    <name evidence="2" type="ORF">IAA48_01220</name>
</gene>
<keyword evidence="1" id="KW-1133">Transmembrane helix</keyword>
<evidence type="ECO:0000313" key="2">
    <source>
        <dbReference type="EMBL" id="HIW85095.1"/>
    </source>
</evidence>
<name>A0A9D1UG06_9FIRM</name>
<sequence>MQKELKKEISKYLKEIILLLPGDSGSKRKYISGLKEDIYDFAADNESVTIRDIVLHFGEKEEIAKQYMDTLDIDTVKRKLSIKRAVSAILIIALIVWSVAVFFGSASSRNEENKGYFVSGQFIEDKDYEIV</sequence>